<dbReference type="Gene3D" id="2.10.25.10">
    <property type="entry name" value="Laminin"/>
    <property type="match status" value="1"/>
</dbReference>
<evidence type="ECO:0000259" key="7">
    <source>
        <dbReference type="PROSITE" id="PS50026"/>
    </source>
</evidence>
<proteinExistence type="predicted"/>
<dbReference type="PROSITE" id="PS00010">
    <property type="entry name" value="ASX_HYDROXYL"/>
    <property type="match status" value="1"/>
</dbReference>
<feature type="disulfide bond" evidence="6">
    <location>
        <begin position="176"/>
        <end position="185"/>
    </location>
</feature>
<dbReference type="FunFam" id="2.10.25.10:FF:000321">
    <property type="entry name" value="Protein delta homolog 1"/>
    <property type="match status" value="1"/>
</dbReference>
<keyword evidence="5" id="KW-0325">Glycoprotein</keyword>
<name>A0AAD9JE96_9ANNE</name>
<dbReference type="PROSITE" id="PS50026">
    <property type="entry name" value="EGF_3"/>
    <property type="match status" value="1"/>
</dbReference>
<dbReference type="SUPFAM" id="SSF49785">
    <property type="entry name" value="Galactose-binding domain-like"/>
    <property type="match status" value="1"/>
</dbReference>
<protein>
    <recommendedName>
        <fullName evidence="7">EGF-like domain-containing protein</fullName>
    </recommendedName>
</protein>
<sequence>MRSASRCRISTGSNESTICRLSAGGRVWSSLCKHRRLAMGNVSPESALHAIIFITSALFIVPVRGECLFEKHFGRRLSEPTMAGVVRHVRSPAQCERLCLDYSAECAAANVICFRFNVCNCEIFAELPTNFVTDQLLSNPGGVFIQRLASTSSCASSPCQNNGSCVDVGLFYTCRCLPYYIGINCQIEPHKLTIVSCSNGSQVSNEFGCENAYNGELNPGSNNEWASAKEDDNSWIRLEFGSVRVVVFVKIWWRCAGKSQYSQLDVAFSDGSNQTITHQCSLTVGWLDCIGEPEEVFYLNPVSTTYVHLSGVDCVLGKGNNGFREVEIWSP</sequence>
<dbReference type="PROSITE" id="PS00022">
    <property type="entry name" value="EGF_1"/>
    <property type="match status" value="1"/>
</dbReference>
<dbReference type="InterPro" id="IPR000152">
    <property type="entry name" value="EGF-type_Asp/Asn_hydroxyl_site"/>
</dbReference>
<keyword evidence="3" id="KW-0677">Repeat</keyword>
<keyword evidence="1 6" id="KW-0245">EGF-like domain</keyword>
<keyword evidence="4 6" id="KW-1015">Disulfide bond</keyword>
<comment type="caution">
    <text evidence="6">Lacks conserved residue(s) required for the propagation of feature annotation.</text>
</comment>
<accession>A0AAD9JE96</accession>
<dbReference type="CDD" id="cd00054">
    <property type="entry name" value="EGF_CA"/>
    <property type="match status" value="1"/>
</dbReference>
<evidence type="ECO:0000256" key="5">
    <source>
        <dbReference type="ARBA" id="ARBA00023180"/>
    </source>
</evidence>
<keyword evidence="2" id="KW-0732">Signal</keyword>
<dbReference type="SMART" id="SM00181">
    <property type="entry name" value="EGF"/>
    <property type="match status" value="1"/>
</dbReference>
<organism evidence="8 9">
    <name type="scientific">Paralvinella palmiformis</name>
    <dbReference type="NCBI Taxonomy" id="53620"/>
    <lineage>
        <taxon>Eukaryota</taxon>
        <taxon>Metazoa</taxon>
        <taxon>Spiralia</taxon>
        <taxon>Lophotrochozoa</taxon>
        <taxon>Annelida</taxon>
        <taxon>Polychaeta</taxon>
        <taxon>Sedentaria</taxon>
        <taxon>Canalipalpata</taxon>
        <taxon>Terebellida</taxon>
        <taxon>Terebelliformia</taxon>
        <taxon>Alvinellidae</taxon>
        <taxon>Paralvinella</taxon>
    </lineage>
</organism>
<dbReference type="InterPro" id="IPR000742">
    <property type="entry name" value="EGF"/>
</dbReference>
<dbReference type="AlphaFoldDB" id="A0AAD9JE96"/>
<dbReference type="SUPFAM" id="SSF57196">
    <property type="entry name" value="EGF/Laminin"/>
    <property type="match status" value="1"/>
</dbReference>
<keyword evidence="9" id="KW-1185">Reference proteome</keyword>
<evidence type="ECO:0000256" key="4">
    <source>
        <dbReference type="ARBA" id="ARBA00023157"/>
    </source>
</evidence>
<dbReference type="Gene3D" id="2.60.120.260">
    <property type="entry name" value="Galactose-binding domain-like"/>
    <property type="match status" value="1"/>
</dbReference>
<evidence type="ECO:0000256" key="6">
    <source>
        <dbReference type="PROSITE-ProRule" id="PRU00076"/>
    </source>
</evidence>
<gene>
    <name evidence="8" type="ORF">LSH36_359g02035</name>
</gene>
<dbReference type="Proteomes" id="UP001208570">
    <property type="component" value="Unassembled WGS sequence"/>
</dbReference>
<dbReference type="Pfam" id="PF00008">
    <property type="entry name" value="EGF"/>
    <property type="match status" value="1"/>
</dbReference>
<reference evidence="8" key="1">
    <citation type="journal article" date="2023" name="Mol. Biol. Evol.">
        <title>Third-Generation Sequencing Reveals the Adaptive Role of the Epigenome in Three Deep-Sea Polychaetes.</title>
        <authorList>
            <person name="Perez M."/>
            <person name="Aroh O."/>
            <person name="Sun Y."/>
            <person name="Lan Y."/>
            <person name="Juniper S.K."/>
            <person name="Young C.R."/>
            <person name="Angers B."/>
            <person name="Qian P.Y."/>
        </authorList>
    </citation>
    <scope>NUCLEOTIDE SEQUENCE</scope>
    <source>
        <strain evidence="8">P08H-3</strain>
    </source>
</reference>
<evidence type="ECO:0000256" key="2">
    <source>
        <dbReference type="ARBA" id="ARBA00022729"/>
    </source>
</evidence>
<evidence type="ECO:0000313" key="9">
    <source>
        <dbReference type="Proteomes" id="UP001208570"/>
    </source>
</evidence>
<comment type="caution">
    <text evidence="8">The sequence shown here is derived from an EMBL/GenBank/DDBJ whole genome shotgun (WGS) entry which is preliminary data.</text>
</comment>
<evidence type="ECO:0000256" key="3">
    <source>
        <dbReference type="ARBA" id="ARBA00022737"/>
    </source>
</evidence>
<feature type="domain" description="EGF-like" evidence="7">
    <location>
        <begin position="150"/>
        <end position="186"/>
    </location>
</feature>
<evidence type="ECO:0000256" key="1">
    <source>
        <dbReference type="ARBA" id="ARBA00022536"/>
    </source>
</evidence>
<evidence type="ECO:0000313" key="8">
    <source>
        <dbReference type="EMBL" id="KAK2151557.1"/>
    </source>
</evidence>
<dbReference type="EMBL" id="JAODUP010000359">
    <property type="protein sequence ID" value="KAK2151557.1"/>
    <property type="molecule type" value="Genomic_DNA"/>
</dbReference>
<dbReference type="InterPro" id="IPR008979">
    <property type="entry name" value="Galactose-bd-like_sf"/>
</dbReference>